<keyword evidence="5" id="KW-1185">Reference proteome</keyword>
<evidence type="ECO:0000259" key="3">
    <source>
        <dbReference type="Pfam" id="PF05065"/>
    </source>
</evidence>
<feature type="domain" description="Phage capsid-like C-terminal" evidence="3">
    <location>
        <begin position="124"/>
        <end position="402"/>
    </location>
</feature>
<name>A0A9X2VZC4_9SPHN</name>
<comment type="caution">
    <text evidence="4">The sequence shown here is derived from an EMBL/GenBank/DDBJ whole genome shotgun (WGS) entry which is preliminary data.</text>
</comment>
<dbReference type="AlphaFoldDB" id="A0A9X2VZC4"/>
<dbReference type="Pfam" id="PF05065">
    <property type="entry name" value="Phage_capsid"/>
    <property type="match status" value="1"/>
</dbReference>
<proteinExistence type="predicted"/>
<dbReference type="NCBIfam" id="TIGR01554">
    <property type="entry name" value="major_cap_HK97"/>
    <property type="match status" value="1"/>
</dbReference>
<evidence type="ECO:0000256" key="2">
    <source>
        <dbReference type="SAM" id="Coils"/>
    </source>
</evidence>
<dbReference type="InterPro" id="IPR054612">
    <property type="entry name" value="Phage_capsid-like_C"/>
</dbReference>
<comment type="subcellular location">
    <subcellularLocation>
        <location evidence="1">Virion</location>
    </subcellularLocation>
</comment>
<feature type="coiled-coil region" evidence="2">
    <location>
        <begin position="35"/>
        <end position="62"/>
    </location>
</feature>
<dbReference type="RefSeq" id="WP_259960129.1">
    <property type="nucleotide sequence ID" value="NZ_JAOAMV010000001.1"/>
</dbReference>
<protein>
    <submittedName>
        <fullName evidence="4">Phage major capsid protein</fullName>
    </submittedName>
</protein>
<sequence>MQHYNIPRALSGAVRAQETPEQIAAQIRATLTTMRDNQDNRIAGVEENVSNLTNSLSAMQRQIENGGGFSNASPTIVPVDADYTKAFASFVRRGDGEQRLSELQGVGDRAAIQAALSVGSDTNGGYLAPVEWDRQISKAQVPTSPMRKLAKVVTTSVGAFSTLWQSGNPGSGWVGETAARPQTTNPTFAPITFAAGEIYANPAATQRILDDAAIDIGKWLVEALRVEFNRQENIAFLSGDGVNKPFGLLQYVTGGAADGSHPGGNLTVVESALTVDALIDFTYGLGAPYRQNATWLMSSLTAAALTRMKTADGDLVWRESLIVGQPATLLGRPVEIDEGMPGPTAGNIALAFGDFNAGYLVNDRYSSLRVLRDNLTNKPFVHFYATKRVGGGVLDPGAVRLLRIPAV</sequence>
<dbReference type="Gene3D" id="3.30.2320.10">
    <property type="entry name" value="hypothetical protein PF0899 domain"/>
    <property type="match status" value="1"/>
</dbReference>
<evidence type="ECO:0000256" key="1">
    <source>
        <dbReference type="ARBA" id="ARBA00004328"/>
    </source>
</evidence>
<dbReference type="SUPFAM" id="SSF56563">
    <property type="entry name" value="Major capsid protein gp5"/>
    <property type="match status" value="1"/>
</dbReference>
<dbReference type="InterPro" id="IPR024455">
    <property type="entry name" value="Phage_capsid"/>
</dbReference>
<evidence type="ECO:0000313" key="4">
    <source>
        <dbReference type="EMBL" id="MCT2557364.1"/>
    </source>
</evidence>
<accession>A0A9X2VZC4</accession>
<reference evidence="4" key="1">
    <citation type="submission" date="2022-09" db="EMBL/GenBank/DDBJ databases">
        <title>The genome sequence of Tsuneonella sp. YG55.</title>
        <authorList>
            <person name="Liu Y."/>
        </authorList>
    </citation>
    <scope>NUCLEOTIDE SEQUENCE</scope>
    <source>
        <strain evidence="4">YG55</strain>
    </source>
</reference>
<dbReference type="Gene3D" id="3.30.2400.10">
    <property type="entry name" value="Major capsid protein gp5"/>
    <property type="match status" value="1"/>
</dbReference>
<dbReference type="Proteomes" id="UP001142648">
    <property type="component" value="Unassembled WGS sequence"/>
</dbReference>
<organism evidence="4 5">
    <name type="scientific">Tsuneonella litorea</name>
    <dbReference type="NCBI Taxonomy" id="2976475"/>
    <lineage>
        <taxon>Bacteria</taxon>
        <taxon>Pseudomonadati</taxon>
        <taxon>Pseudomonadota</taxon>
        <taxon>Alphaproteobacteria</taxon>
        <taxon>Sphingomonadales</taxon>
        <taxon>Erythrobacteraceae</taxon>
        <taxon>Tsuneonella</taxon>
    </lineage>
</organism>
<gene>
    <name evidence="4" type="ORF">N0B51_00035</name>
</gene>
<dbReference type="EMBL" id="JAOAMV010000001">
    <property type="protein sequence ID" value="MCT2557364.1"/>
    <property type="molecule type" value="Genomic_DNA"/>
</dbReference>
<evidence type="ECO:0000313" key="5">
    <source>
        <dbReference type="Proteomes" id="UP001142648"/>
    </source>
</evidence>
<keyword evidence="2" id="KW-0175">Coiled coil</keyword>